<keyword evidence="5" id="KW-0597">Phosphoprotein</keyword>
<evidence type="ECO:0000256" key="7">
    <source>
        <dbReference type="SAM" id="MobiDB-lite"/>
    </source>
</evidence>
<evidence type="ECO:0000256" key="4">
    <source>
        <dbReference type="ARBA" id="ARBA00022490"/>
    </source>
</evidence>
<evidence type="ECO:0000256" key="3">
    <source>
        <dbReference type="ARBA" id="ARBA00017641"/>
    </source>
</evidence>
<dbReference type="Gene3D" id="2.60.40.790">
    <property type="match status" value="1"/>
</dbReference>
<feature type="region of interest" description="Disordered" evidence="7">
    <location>
        <begin position="117"/>
        <end position="179"/>
    </location>
</feature>
<keyword evidence="4" id="KW-0963">Cytoplasm</keyword>
<evidence type="ECO:0000313" key="9">
    <source>
        <dbReference type="Proteomes" id="UP000887566"/>
    </source>
</evidence>
<feature type="compositionally biased region" description="Basic and acidic residues" evidence="7">
    <location>
        <begin position="65"/>
        <end position="87"/>
    </location>
</feature>
<organism evidence="9 10">
    <name type="scientific">Plectus sambesii</name>
    <dbReference type="NCBI Taxonomy" id="2011161"/>
    <lineage>
        <taxon>Eukaryota</taxon>
        <taxon>Metazoa</taxon>
        <taxon>Ecdysozoa</taxon>
        <taxon>Nematoda</taxon>
        <taxon>Chromadorea</taxon>
        <taxon>Plectida</taxon>
        <taxon>Plectina</taxon>
        <taxon>Plectoidea</taxon>
        <taxon>Plectidae</taxon>
        <taxon>Plectus</taxon>
    </lineage>
</organism>
<evidence type="ECO:0000259" key="8">
    <source>
        <dbReference type="PROSITE" id="PS51203"/>
    </source>
</evidence>
<dbReference type="InterPro" id="IPR025934">
    <property type="entry name" value="NudC_N_dom"/>
</dbReference>
<dbReference type="Pfam" id="PF04969">
    <property type="entry name" value="CS"/>
    <property type="match status" value="1"/>
</dbReference>
<dbReference type="AlphaFoldDB" id="A0A914VNW8"/>
<dbReference type="InterPro" id="IPR007052">
    <property type="entry name" value="CS_dom"/>
</dbReference>
<dbReference type="WBParaSite" id="PSAMB.scaffold2202size24642.g16831.t1">
    <property type="protein sequence ID" value="PSAMB.scaffold2202size24642.g16831.t1"/>
    <property type="gene ID" value="PSAMB.scaffold2202size24642.g16831"/>
</dbReference>
<dbReference type="GO" id="GO:0051082">
    <property type="term" value="F:unfolded protein binding"/>
    <property type="evidence" value="ECO:0007669"/>
    <property type="project" value="TreeGrafter"/>
</dbReference>
<dbReference type="PROSITE" id="PS51203">
    <property type="entry name" value="CS"/>
    <property type="match status" value="1"/>
</dbReference>
<evidence type="ECO:0000313" key="10">
    <source>
        <dbReference type="WBParaSite" id="PSAMB.scaffold2202size24642.g16831.t1"/>
    </source>
</evidence>
<dbReference type="PANTHER" id="PTHR12356">
    <property type="entry name" value="NUCLEAR MOVEMENT PROTEIN NUDC"/>
    <property type="match status" value="1"/>
</dbReference>
<dbReference type="GO" id="GO:0006457">
    <property type="term" value="P:protein folding"/>
    <property type="evidence" value="ECO:0007669"/>
    <property type="project" value="TreeGrafter"/>
</dbReference>
<proteinExistence type="inferred from homology"/>
<feature type="compositionally biased region" description="Basic and acidic residues" evidence="7">
    <location>
        <begin position="117"/>
        <end position="129"/>
    </location>
</feature>
<evidence type="ECO:0000256" key="1">
    <source>
        <dbReference type="ARBA" id="ARBA00004496"/>
    </source>
</evidence>
<dbReference type="Pfam" id="PF14050">
    <property type="entry name" value="Nudc_N"/>
    <property type="match status" value="1"/>
</dbReference>
<dbReference type="Proteomes" id="UP000887566">
    <property type="component" value="Unplaced"/>
</dbReference>
<keyword evidence="9" id="KW-1185">Reference proteome</keyword>
<reference evidence="10" key="1">
    <citation type="submission" date="2022-11" db="UniProtKB">
        <authorList>
            <consortium name="WormBaseParasite"/>
        </authorList>
    </citation>
    <scope>IDENTIFICATION</scope>
</reference>
<comment type="subcellular location">
    <subcellularLocation>
        <location evidence="1">Cytoplasm</location>
    </subcellularLocation>
</comment>
<dbReference type="FunFam" id="2.60.40.790:FF:000001">
    <property type="entry name" value="Nuclear migration protein nudC"/>
    <property type="match status" value="1"/>
</dbReference>
<evidence type="ECO:0000256" key="5">
    <source>
        <dbReference type="ARBA" id="ARBA00022553"/>
    </source>
</evidence>
<name>A0A914VNW8_9BILA</name>
<dbReference type="CDD" id="cd06492">
    <property type="entry name" value="p23_mNUDC_like"/>
    <property type="match status" value="1"/>
</dbReference>
<dbReference type="PANTHER" id="PTHR12356:SF3">
    <property type="entry name" value="NUCLEAR MIGRATION PROTEIN NUDC"/>
    <property type="match status" value="1"/>
</dbReference>
<comment type="similarity">
    <text evidence="2">Belongs to the nudC family.</text>
</comment>
<accession>A0A914VNW8</accession>
<sequence length="338" mass="37768">MSDLEKYDAVLLSLAQQMDGGVAQLFEVLFNFLSRKTDFYTGGGAEAAEKMVMTAFKKYQASALEKSEQERKRKEAEERRLAERRAAAKAKEAAELAANGEPKIRELTDEEVAAFEAKQKGEKNDDSHKANGAQAAEDGTQASGSAAEKKDDESEDEEDEKNKGKLKPNAGNGSDLPNYSWTQTLSEVELRVPFAVTFPLKAKDVVVDVAKKHLKIGLKGHPPVIDGEMFNNVKVGDASWVIEDKKAIVLTLEKANTMEWWNRLVTTDPEINTQKVQPENSKLSDLDGETRSMVEKMMYDQRQKELGLPSSEEKKKQDILKKFMEQHPEMDFTGAKFS</sequence>
<dbReference type="SUPFAM" id="SSF49764">
    <property type="entry name" value="HSP20-like chaperones"/>
    <property type="match status" value="1"/>
</dbReference>
<feature type="domain" description="CS" evidence="8">
    <location>
        <begin position="174"/>
        <end position="265"/>
    </location>
</feature>
<evidence type="ECO:0000256" key="2">
    <source>
        <dbReference type="ARBA" id="ARBA00010513"/>
    </source>
</evidence>
<dbReference type="InterPro" id="IPR037898">
    <property type="entry name" value="NudC_fam"/>
</dbReference>
<dbReference type="GO" id="GO:0005737">
    <property type="term" value="C:cytoplasm"/>
    <property type="evidence" value="ECO:0007669"/>
    <property type="project" value="UniProtKB-SubCell"/>
</dbReference>
<feature type="region of interest" description="Disordered" evidence="7">
    <location>
        <begin position="63"/>
        <end position="87"/>
    </location>
</feature>
<dbReference type="InterPro" id="IPR008978">
    <property type="entry name" value="HSP20-like_chaperone"/>
</dbReference>
<protein>
    <recommendedName>
        <fullName evidence="3">Nuclear migration protein nudC</fullName>
    </recommendedName>
    <alternativeName>
        <fullName evidence="6">Nuclear distribution protein C homolog</fullName>
    </alternativeName>
</protein>
<evidence type="ECO:0000256" key="6">
    <source>
        <dbReference type="ARBA" id="ARBA00030427"/>
    </source>
</evidence>